<evidence type="ECO:0000313" key="1">
    <source>
        <dbReference type="EMBL" id="NEY70972.1"/>
    </source>
</evidence>
<sequence>MIIYHGSIREFKHFTNESVVQHLENDIDTIGLWFTSEMDAAKPNAIGTETVIQKSETEFWEDGEPKVIQFDRPVSGFIYKVYFDDLNLKEYESHSEDAYDLFMRERDQYCDYFGSRPGKLTWKDQAILLNKEEANSKFRKKLMNQGYEGLLIRNTKQQSGVTDMYCIFEGDALHIVDVVPVETLE</sequence>
<gene>
    <name evidence="1" type="ORF">G4D63_04365</name>
</gene>
<comment type="caution">
    <text evidence="1">The sequence shown here is derived from an EMBL/GenBank/DDBJ whole genome shotgun (WGS) entry which is preliminary data.</text>
</comment>
<dbReference type="EMBL" id="JAAIWM010000001">
    <property type="protein sequence ID" value="NEY70972.1"/>
    <property type="molecule type" value="Genomic_DNA"/>
</dbReference>
<accession>A0A6M0Q416</accession>
<evidence type="ECO:0000313" key="2">
    <source>
        <dbReference type="Proteomes" id="UP000481043"/>
    </source>
</evidence>
<dbReference type="AlphaFoldDB" id="A0A6M0Q416"/>
<dbReference type="Proteomes" id="UP000481043">
    <property type="component" value="Unassembled WGS sequence"/>
</dbReference>
<evidence type="ECO:0008006" key="3">
    <source>
        <dbReference type="Google" id="ProtNLM"/>
    </source>
</evidence>
<organism evidence="1 2">
    <name type="scientific">Bacillus mesophilus</name>
    <dbReference type="NCBI Taxonomy" id="1808955"/>
    <lineage>
        <taxon>Bacteria</taxon>
        <taxon>Bacillati</taxon>
        <taxon>Bacillota</taxon>
        <taxon>Bacilli</taxon>
        <taxon>Bacillales</taxon>
        <taxon>Bacillaceae</taxon>
        <taxon>Bacillus</taxon>
    </lineage>
</organism>
<proteinExistence type="predicted"/>
<protein>
    <recommendedName>
        <fullName evidence="3">DUF3990 domain-containing protein</fullName>
    </recommendedName>
</protein>
<name>A0A6M0Q416_9BACI</name>
<reference evidence="1 2" key="1">
    <citation type="submission" date="2020-02" db="EMBL/GenBank/DDBJ databases">
        <title>Bacillus aquiflavi sp. nov., isolated from yellow water of strong flavor Chinese baijiu in Yibin region of China.</title>
        <authorList>
            <person name="Xie J."/>
        </authorList>
    </citation>
    <scope>NUCLEOTIDE SEQUENCE [LARGE SCALE GENOMIC DNA]</scope>
    <source>
        <strain evidence="1 2">SA4</strain>
    </source>
</reference>
<keyword evidence="2" id="KW-1185">Reference proteome</keyword>